<dbReference type="CDD" id="cd00299">
    <property type="entry name" value="GST_C_family"/>
    <property type="match status" value="1"/>
</dbReference>
<dbReference type="InterPro" id="IPR036282">
    <property type="entry name" value="Glutathione-S-Trfase_C_sf"/>
</dbReference>
<sequence>MSQTNERQQAEGFDQTPEDKPPLPPPPFPSSSTNMFPFDVSAIPTLPTRKGLLVVDFQNDFLSADGVLPVIDHDDLVARTVELVKAFRKVGDVIWVCTEFENFRPAAAEHIWATDALPKPKVLESRARRRPQAASKAPEPEEASDADPEAFLSQPGPKIVRAATPGASFPDAIKEAMGKRDVTFIKSHYSAFTSGQLLQTLRVKFVHELYICGSLANIGVYATAMDAAKFGYSITLVDNCCGFCSDLRQTSAIRSLVDVTGCEVDDSETVIEKLQPKITRKSTASSPVVPKRVAEAGDGKILPAADAYKVKLLDELAKLSLSSSGSRPSSSRSSNATGDSDCATVSDPLEVDPAAQPPKATLSDSPDKEASSKPSSKEAPEPPCSAPCTEKDAIKEPRILKAAVDEKASSASDLELEPDSTPGMKTEAKPQSKSERKPESKPESKTEPEAKLEPTKPVSKPGQSEKQAAIDGQVDAKETSPQAMEPLCEGDTTVIHNILPAPLAEGIFEKVRDEVLWQRMLHQGGEVPRLVAVQGEVADDGNAPVYRHPSDESPPLLPFSPTVQKIKAEVEKQLGHPLNHALIQFYRDGTDYISEHSDKTLDIVKGSYIANVSLGAERTMVLRTKRRAKDPSSTGLPSGEEDSKQRTTSRAKLPHNSLCRMGLVTNMRWLHAIRQDKRAERDKTASELAFSGGRISLTFRQIGTFLDRDSTLIWGQGATGKTREEAHTVINGQSPEAVRMLQAFGTENHSTEFDWDDYYGKGFDVLHMSNSPRLCASSDPIVNMRIALMLAEYGITHAKGSMSPSFNWKEGIPGAKDTPAIPESLPIRFVDNDAAKSTVQGELAIMLYLDAVHASGKAGAAARSQTDTARVFTRFQEGLSLLDKWRRLERHGEEEEEEEKKKKKKKKKSDLGPLQRELAIWEGYASEADFIAGSSISLADFAVWPVLHAIGEESGAEALDANKKLKEYYEKVKARESAVNILGANRPDGADAKKTYWMREWLQGINWESGRGRRNGWAKVQSEKVFLTPLNNPPQLLASQHTMFLDDMEVQVSALRRLALIEVWIDLPCHQP</sequence>
<dbReference type="EMBL" id="LFIV01000244">
    <property type="protein sequence ID" value="KZL64993.1"/>
    <property type="molecule type" value="Genomic_DNA"/>
</dbReference>
<dbReference type="PROSITE" id="PS50405">
    <property type="entry name" value="GST_CTER"/>
    <property type="match status" value="1"/>
</dbReference>
<keyword evidence="6" id="KW-1185">Reference proteome</keyword>
<dbReference type="InterPro" id="IPR032854">
    <property type="entry name" value="ALKBH3"/>
</dbReference>
<dbReference type="SUPFAM" id="SSF51197">
    <property type="entry name" value="Clavaminate synthase-like"/>
    <property type="match status" value="1"/>
</dbReference>
<dbReference type="InterPro" id="IPR000868">
    <property type="entry name" value="Isochorismatase-like_dom"/>
</dbReference>
<dbReference type="PROSITE" id="PS51471">
    <property type="entry name" value="FE2OG_OXY"/>
    <property type="match status" value="1"/>
</dbReference>
<comment type="similarity">
    <text evidence="1">Belongs to the isochorismatase family.</text>
</comment>
<feature type="compositionally biased region" description="Low complexity" evidence="2">
    <location>
        <begin position="321"/>
        <end position="334"/>
    </location>
</feature>
<evidence type="ECO:0000313" key="6">
    <source>
        <dbReference type="Proteomes" id="UP000076552"/>
    </source>
</evidence>
<feature type="domain" description="Fe2OG dioxygenase" evidence="4">
    <location>
        <begin position="577"/>
        <end position="703"/>
    </location>
</feature>
<feature type="region of interest" description="Disordered" evidence="2">
    <location>
        <begin position="321"/>
        <end position="482"/>
    </location>
</feature>
<dbReference type="PANTHER" id="PTHR31212">
    <property type="entry name" value="ALPHA-KETOGLUTARATE-DEPENDENT DIOXYGENASE ALKB HOMOLOG 3"/>
    <property type="match status" value="1"/>
</dbReference>
<evidence type="ECO:0000256" key="1">
    <source>
        <dbReference type="ARBA" id="ARBA00006336"/>
    </source>
</evidence>
<organism evidence="5 6">
    <name type="scientific">Colletotrichum tofieldiae</name>
    <dbReference type="NCBI Taxonomy" id="708197"/>
    <lineage>
        <taxon>Eukaryota</taxon>
        <taxon>Fungi</taxon>
        <taxon>Dikarya</taxon>
        <taxon>Ascomycota</taxon>
        <taxon>Pezizomycotina</taxon>
        <taxon>Sordariomycetes</taxon>
        <taxon>Hypocreomycetidae</taxon>
        <taxon>Glomerellales</taxon>
        <taxon>Glomerellaceae</taxon>
        <taxon>Colletotrichum</taxon>
        <taxon>Colletotrichum spaethianum species complex</taxon>
    </lineage>
</organism>
<dbReference type="InterPro" id="IPR004046">
    <property type="entry name" value="GST_C"/>
</dbReference>
<dbReference type="InterPro" id="IPR010987">
    <property type="entry name" value="Glutathione-S-Trfase_C-like"/>
</dbReference>
<protein>
    <submittedName>
        <fullName evidence="5">Isochorismatase family protein family</fullName>
    </submittedName>
</protein>
<dbReference type="InterPro" id="IPR037151">
    <property type="entry name" value="AlkB-like_sf"/>
</dbReference>
<gene>
    <name evidence="5" type="ORF">CT0861_02480</name>
</gene>
<dbReference type="PANTHER" id="PTHR31212:SF5">
    <property type="entry name" value="ISOCHORISMATASE FAMILY PROTEIN FAMILY (AFU_ORTHOLOGUE AFUA_3G14500)"/>
    <property type="match status" value="1"/>
</dbReference>
<feature type="compositionally biased region" description="Basic and acidic residues" evidence="2">
    <location>
        <begin position="365"/>
        <end position="380"/>
    </location>
</feature>
<dbReference type="Proteomes" id="UP000076552">
    <property type="component" value="Unassembled WGS sequence"/>
</dbReference>
<feature type="region of interest" description="Disordered" evidence="2">
    <location>
        <begin position="123"/>
        <end position="153"/>
    </location>
</feature>
<dbReference type="InterPro" id="IPR027450">
    <property type="entry name" value="AlkB-like"/>
</dbReference>
<reference evidence="5 6" key="1">
    <citation type="submission" date="2015-06" db="EMBL/GenBank/DDBJ databases">
        <title>Survival trade-offs in plant roots during colonization by closely related pathogenic and mutualistic fungi.</title>
        <authorList>
            <person name="Hacquard S."/>
            <person name="Kracher B."/>
            <person name="Hiruma K."/>
            <person name="Weinman A."/>
            <person name="Muench P."/>
            <person name="Garrido Oter R."/>
            <person name="Ver Loren van Themaat E."/>
            <person name="Dallerey J.-F."/>
            <person name="Damm U."/>
            <person name="Henrissat B."/>
            <person name="Lespinet O."/>
            <person name="Thon M."/>
            <person name="Kemen E."/>
            <person name="McHardy A.C."/>
            <person name="Schulze-Lefert P."/>
            <person name="O'Connell R.J."/>
        </authorList>
    </citation>
    <scope>NUCLEOTIDE SEQUENCE [LARGE SCALE GENOMIC DNA]</scope>
    <source>
        <strain evidence="5 6">0861</strain>
    </source>
</reference>
<dbReference type="GO" id="GO:0051213">
    <property type="term" value="F:dioxygenase activity"/>
    <property type="evidence" value="ECO:0007669"/>
    <property type="project" value="InterPro"/>
</dbReference>
<feature type="region of interest" description="Disordered" evidence="2">
    <location>
        <begin position="1"/>
        <end position="31"/>
    </location>
</feature>
<dbReference type="SUPFAM" id="SSF47616">
    <property type="entry name" value="GST C-terminal domain-like"/>
    <property type="match status" value="1"/>
</dbReference>
<dbReference type="Gene3D" id="3.40.50.850">
    <property type="entry name" value="Isochorismatase-like"/>
    <property type="match status" value="1"/>
</dbReference>
<dbReference type="Gene3D" id="2.60.120.590">
    <property type="entry name" value="Alpha-ketoglutarate-dependent dioxygenase AlkB-like"/>
    <property type="match status" value="1"/>
</dbReference>
<feature type="region of interest" description="Disordered" evidence="2">
    <location>
        <begin position="623"/>
        <end position="655"/>
    </location>
</feature>
<proteinExistence type="inferred from homology"/>
<dbReference type="Pfam" id="PF24470">
    <property type="entry name" value="Thiored_Isochorism"/>
    <property type="match status" value="1"/>
</dbReference>
<dbReference type="InterPro" id="IPR036380">
    <property type="entry name" value="Isochorismatase-like_sf"/>
</dbReference>
<dbReference type="Pfam" id="PF14497">
    <property type="entry name" value="GST_C_3"/>
    <property type="match status" value="1"/>
</dbReference>
<dbReference type="InterPro" id="IPR057088">
    <property type="entry name" value="GLRG_09195_Thiored"/>
</dbReference>
<name>A0A161W1G0_9PEZI</name>
<evidence type="ECO:0000259" key="3">
    <source>
        <dbReference type="PROSITE" id="PS50405"/>
    </source>
</evidence>
<evidence type="ECO:0000313" key="5">
    <source>
        <dbReference type="EMBL" id="KZL64993.1"/>
    </source>
</evidence>
<dbReference type="CDD" id="cd00431">
    <property type="entry name" value="cysteine_hydrolases"/>
    <property type="match status" value="1"/>
</dbReference>
<feature type="domain" description="GST C-terminal" evidence="3">
    <location>
        <begin position="864"/>
        <end position="991"/>
    </location>
</feature>
<accession>A0A161W1G0</accession>
<evidence type="ECO:0000256" key="2">
    <source>
        <dbReference type="SAM" id="MobiDB-lite"/>
    </source>
</evidence>
<dbReference type="Pfam" id="PF00857">
    <property type="entry name" value="Isochorismatase"/>
    <property type="match status" value="1"/>
</dbReference>
<feature type="compositionally biased region" description="Basic and acidic residues" evidence="2">
    <location>
        <begin position="389"/>
        <end position="408"/>
    </location>
</feature>
<dbReference type="GO" id="GO:0006307">
    <property type="term" value="P:DNA alkylation repair"/>
    <property type="evidence" value="ECO:0007669"/>
    <property type="project" value="InterPro"/>
</dbReference>
<dbReference type="SUPFAM" id="SSF52499">
    <property type="entry name" value="Isochorismatase-like hydrolases"/>
    <property type="match status" value="1"/>
</dbReference>
<dbReference type="Gene3D" id="1.20.1050.10">
    <property type="match status" value="1"/>
</dbReference>
<comment type="caution">
    <text evidence="5">The sequence shown here is derived from an EMBL/GenBank/DDBJ whole genome shotgun (WGS) entry which is preliminary data.</text>
</comment>
<dbReference type="InterPro" id="IPR005123">
    <property type="entry name" value="Oxoglu/Fe-dep_dioxygenase_dom"/>
</dbReference>
<dbReference type="STRING" id="708197.A0A161W1G0"/>
<dbReference type="Pfam" id="PF13532">
    <property type="entry name" value="2OG-FeII_Oxy_2"/>
    <property type="match status" value="1"/>
</dbReference>
<dbReference type="AlphaFoldDB" id="A0A161W1G0"/>
<evidence type="ECO:0000259" key="4">
    <source>
        <dbReference type="PROSITE" id="PS51471"/>
    </source>
</evidence>
<feature type="compositionally biased region" description="Basic and acidic residues" evidence="2">
    <location>
        <begin position="426"/>
        <end position="454"/>
    </location>
</feature>